<feature type="domain" description="AMP-dependent synthetase/ligase" evidence="1">
    <location>
        <begin position="39"/>
        <end position="429"/>
    </location>
</feature>
<reference evidence="3 4" key="2">
    <citation type="journal article" date="2017" name="Int. J. Syst. Evol. Microbiol.">
        <title>Pseudomonas furukawaii sp. nov., a polychlorinated biphenyl-degrading bacterium isolated from biphenyl-contaminated soil in Japan.</title>
        <authorList>
            <person name="Kimura N."/>
            <person name="Watanabe T."/>
            <person name="Suenaga H."/>
            <person name="Fujihara H."/>
            <person name="Futagami T."/>
            <person name="Goto M."/>
            <person name="Hanada S."/>
            <person name="Hirose J."/>
        </authorList>
    </citation>
    <scope>NUCLEOTIDE SEQUENCE [LARGE SCALE GENOMIC DNA]</scope>
    <source>
        <strain evidence="4">DSM 10086 / NBRC 110670 / KF707</strain>
    </source>
</reference>
<name>A0AAD1FE80_METFU</name>
<keyword evidence="3" id="KW-0436">Ligase</keyword>
<dbReference type="InterPro" id="IPR020845">
    <property type="entry name" value="AMP-binding_CS"/>
</dbReference>
<dbReference type="AlphaFoldDB" id="A0AAD1FE80"/>
<dbReference type="Gene3D" id="3.30.300.30">
    <property type="match status" value="1"/>
</dbReference>
<dbReference type="PROSITE" id="PS00455">
    <property type="entry name" value="AMP_BINDING"/>
    <property type="match status" value="1"/>
</dbReference>
<dbReference type="Proteomes" id="UP000218554">
    <property type="component" value="Chromosome"/>
</dbReference>
<evidence type="ECO:0000259" key="1">
    <source>
        <dbReference type="Pfam" id="PF00501"/>
    </source>
</evidence>
<dbReference type="InterPro" id="IPR045851">
    <property type="entry name" value="AMP-bd_C_sf"/>
</dbReference>
<dbReference type="SUPFAM" id="SSF56801">
    <property type="entry name" value="Acetyl-CoA synthetase-like"/>
    <property type="match status" value="1"/>
</dbReference>
<dbReference type="PANTHER" id="PTHR43767">
    <property type="entry name" value="LONG-CHAIN-FATTY-ACID--COA LIGASE"/>
    <property type="match status" value="1"/>
</dbReference>
<accession>A0AAD1FE80</accession>
<protein>
    <submittedName>
        <fullName evidence="3">Long-chain-fatty-acid--CoA ligase</fullName>
        <ecNumber evidence="3">6.2.1.3</ecNumber>
    </submittedName>
</protein>
<proteinExistence type="predicted"/>
<sequence length="563" mass="62321">MNERDYLSELARLRERSWPAGLPRSPEYPLGERPLTEYLREWARRQPRKTALHFYGHDTSWAELDRLSDRCAVLLEELGVGPGDRVAVFMPNCPQLHIAFWGILKLGAVYAPVSPLSRGLELAYQLNDSEAEVLLCFDQLLPVVRLVREETPLRHVIATSLSELCPDTPELPVPDLLRAPKLVADDALDFYSALAATKGTPPAHPPCLHAFAALNYTGGTTGLPKGCIHSHGDMLYTCASFVPVALGLTPDSISLNFLPEFWIAGENAGLLFPVFAGCSLVLLARWDALAFLGAVQRYRVSHCGLLVDSAAEVLEHPRLDEFDLGSLQRVGAISFVKKLTPEYRRRWHERTGCNLYEFAFGMTETHTCDTFTFGLQDDDFDLRQAPTFVGLPVPGTEFKVCDFETGELLPLGTEGELCLRSPSLFKGYWRRPEASTEVLREGWLRTGDLGVIDAQGFIRYLGRRKEMLKVNGMSVFPSELEALLGQHPAILASAVIGRPDPERGQQPVAFIVLHPGSGESAEGLAAWCRESMAGYKVPEIRLVEALPMTATGKVKKNELEALL</sequence>
<dbReference type="Pfam" id="PF00501">
    <property type="entry name" value="AMP-binding"/>
    <property type="match status" value="1"/>
</dbReference>
<dbReference type="NCBIfam" id="NF004822">
    <property type="entry name" value="PRK06178.1"/>
    <property type="match status" value="1"/>
</dbReference>
<dbReference type="Pfam" id="PF13193">
    <property type="entry name" value="AMP-binding_C"/>
    <property type="match status" value="1"/>
</dbReference>
<dbReference type="EC" id="6.2.1.3" evidence="3"/>
<evidence type="ECO:0000313" key="3">
    <source>
        <dbReference type="EMBL" id="BAU72343.1"/>
    </source>
</evidence>
<dbReference type="Gene3D" id="3.40.50.12780">
    <property type="entry name" value="N-terminal domain of ligase-like"/>
    <property type="match status" value="1"/>
</dbReference>
<feature type="domain" description="AMP-binding enzyme C-terminal" evidence="2">
    <location>
        <begin position="479"/>
        <end position="553"/>
    </location>
</feature>
<organism evidence="3 4">
    <name type="scientific">Metapseudomonas furukawaii</name>
    <name type="common">Pseudomonas furukawaii</name>
    <dbReference type="NCBI Taxonomy" id="1149133"/>
    <lineage>
        <taxon>Bacteria</taxon>
        <taxon>Pseudomonadati</taxon>
        <taxon>Pseudomonadota</taxon>
        <taxon>Gammaproteobacteria</taxon>
        <taxon>Pseudomonadales</taxon>
        <taxon>Pseudomonadaceae</taxon>
        <taxon>Metapseudomonas</taxon>
    </lineage>
</organism>
<reference evidence="4" key="1">
    <citation type="submission" date="2015-05" db="EMBL/GenBank/DDBJ databases">
        <title>Draft genome sequencing of a biphenyl-degrading bacterium, Pseudomonas balearica KF707 (=NBRC110670).</title>
        <authorList>
            <person name="Kimura N."/>
            <person name="Hirose J."/>
            <person name="Watanabe T."/>
            <person name="Suenaga H."/>
            <person name="Fujihara H."/>
            <person name="Noguchi M."/>
            <person name="Hashimoto M."/>
            <person name="Shimodaira J."/>
            <person name="Tsuchikane K."/>
            <person name="Hosoyama A."/>
            <person name="Yamazoe A."/>
            <person name="Fujita N."/>
            <person name="Furukawa K."/>
        </authorList>
    </citation>
    <scope>NUCLEOTIDE SEQUENCE [LARGE SCALE GENOMIC DNA]</scope>
    <source>
        <strain evidence="4">DSM 10086 / NBRC 110670 / KF707</strain>
    </source>
</reference>
<gene>
    <name evidence="3" type="ORF">KF707C_6550</name>
</gene>
<dbReference type="InterPro" id="IPR000873">
    <property type="entry name" value="AMP-dep_synth/lig_dom"/>
</dbReference>
<dbReference type="PANTHER" id="PTHR43767:SF1">
    <property type="entry name" value="NONRIBOSOMAL PEPTIDE SYNTHASE PES1 (EUROFUNG)-RELATED"/>
    <property type="match status" value="1"/>
</dbReference>
<evidence type="ECO:0000259" key="2">
    <source>
        <dbReference type="Pfam" id="PF13193"/>
    </source>
</evidence>
<dbReference type="InterPro" id="IPR050237">
    <property type="entry name" value="ATP-dep_AMP-bd_enzyme"/>
</dbReference>
<evidence type="ECO:0000313" key="4">
    <source>
        <dbReference type="Proteomes" id="UP000218554"/>
    </source>
</evidence>
<dbReference type="GO" id="GO:0004467">
    <property type="term" value="F:long-chain fatty acid-CoA ligase activity"/>
    <property type="evidence" value="ECO:0007669"/>
    <property type="project" value="UniProtKB-EC"/>
</dbReference>
<keyword evidence="4" id="KW-1185">Reference proteome</keyword>
<dbReference type="KEGG" id="pfuw:KF707C_6550"/>
<dbReference type="EMBL" id="AP014862">
    <property type="protein sequence ID" value="BAU72343.1"/>
    <property type="molecule type" value="Genomic_DNA"/>
</dbReference>
<dbReference type="RefSeq" id="WP_004420506.1">
    <property type="nucleotide sequence ID" value="NZ_AJMR01000047.1"/>
</dbReference>
<dbReference type="InterPro" id="IPR042099">
    <property type="entry name" value="ANL_N_sf"/>
</dbReference>
<dbReference type="InterPro" id="IPR025110">
    <property type="entry name" value="AMP-bd_C"/>
</dbReference>